<evidence type="ECO:0000259" key="2">
    <source>
        <dbReference type="Pfam" id="PF17906"/>
    </source>
</evidence>
<dbReference type="Gene3D" id="3.30.420.10">
    <property type="entry name" value="Ribonuclease H-like superfamily/Ribonuclease H"/>
    <property type="match status" value="1"/>
</dbReference>
<organism evidence="3 4">
    <name type="scientific">Periplaneta americana</name>
    <name type="common">American cockroach</name>
    <name type="synonym">Blatta americana</name>
    <dbReference type="NCBI Taxonomy" id="6978"/>
    <lineage>
        <taxon>Eukaryota</taxon>
        <taxon>Metazoa</taxon>
        <taxon>Ecdysozoa</taxon>
        <taxon>Arthropoda</taxon>
        <taxon>Hexapoda</taxon>
        <taxon>Insecta</taxon>
        <taxon>Pterygota</taxon>
        <taxon>Neoptera</taxon>
        <taxon>Polyneoptera</taxon>
        <taxon>Dictyoptera</taxon>
        <taxon>Blattodea</taxon>
        <taxon>Blattoidea</taxon>
        <taxon>Blattidae</taxon>
        <taxon>Blattinae</taxon>
        <taxon>Periplaneta</taxon>
    </lineage>
</organism>
<dbReference type="PANTHER" id="PTHR46060">
    <property type="entry name" value="MARINER MOS1 TRANSPOSASE-LIKE PROTEIN"/>
    <property type="match status" value="1"/>
</dbReference>
<evidence type="ECO:0000313" key="3">
    <source>
        <dbReference type="EMBL" id="KAJ4430337.1"/>
    </source>
</evidence>
<dbReference type="InterPro" id="IPR036397">
    <property type="entry name" value="RNaseH_sf"/>
</dbReference>
<accession>A0ABQ8S8S3</accession>
<evidence type="ECO:0000256" key="1">
    <source>
        <dbReference type="SAM" id="MobiDB-lite"/>
    </source>
</evidence>
<dbReference type="Gene3D" id="1.10.10.1450">
    <property type="match status" value="1"/>
</dbReference>
<feature type="compositionally biased region" description="Basic and acidic residues" evidence="1">
    <location>
        <begin position="58"/>
        <end position="74"/>
    </location>
</feature>
<dbReference type="InterPro" id="IPR052709">
    <property type="entry name" value="Transposase-MT_Hybrid"/>
</dbReference>
<dbReference type="PANTHER" id="PTHR46060:SF1">
    <property type="entry name" value="MARINER MOS1 TRANSPOSASE-LIKE PROTEIN"/>
    <property type="match status" value="1"/>
</dbReference>
<feature type="region of interest" description="Disordered" evidence="1">
    <location>
        <begin position="138"/>
        <end position="159"/>
    </location>
</feature>
<keyword evidence="4" id="KW-1185">Reference proteome</keyword>
<dbReference type="Proteomes" id="UP001148838">
    <property type="component" value="Unassembled WGS sequence"/>
</dbReference>
<gene>
    <name evidence="3" type="ORF">ANN_22553</name>
</gene>
<feature type="region of interest" description="Disordered" evidence="1">
    <location>
        <begin position="53"/>
        <end position="79"/>
    </location>
</feature>
<evidence type="ECO:0000313" key="4">
    <source>
        <dbReference type="Proteomes" id="UP001148838"/>
    </source>
</evidence>
<dbReference type="InterPro" id="IPR041426">
    <property type="entry name" value="Mos1_HTH"/>
</dbReference>
<proteinExistence type="predicted"/>
<feature type="compositionally biased region" description="Polar residues" evidence="1">
    <location>
        <begin position="141"/>
        <end position="151"/>
    </location>
</feature>
<feature type="domain" description="Mos1 transposase HTH" evidence="2">
    <location>
        <begin position="17"/>
        <end position="53"/>
    </location>
</feature>
<reference evidence="3 4" key="1">
    <citation type="journal article" date="2022" name="Allergy">
        <title>Genome assembly and annotation of Periplaneta americana reveal a comprehensive cockroach allergen profile.</title>
        <authorList>
            <person name="Wang L."/>
            <person name="Xiong Q."/>
            <person name="Saelim N."/>
            <person name="Wang L."/>
            <person name="Nong W."/>
            <person name="Wan A.T."/>
            <person name="Shi M."/>
            <person name="Liu X."/>
            <person name="Cao Q."/>
            <person name="Hui J.H.L."/>
            <person name="Sookrung N."/>
            <person name="Leung T.F."/>
            <person name="Tungtrongchitr A."/>
            <person name="Tsui S.K.W."/>
        </authorList>
    </citation>
    <scope>NUCLEOTIDE SEQUENCE [LARGE SCALE GENOMIC DNA]</scope>
    <source>
        <strain evidence="3">PWHHKU_190912</strain>
    </source>
</reference>
<name>A0ABQ8S8S3_PERAM</name>
<dbReference type="Pfam" id="PF17906">
    <property type="entry name" value="HTH_48"/>
    <property type="match status" value="1"/>
</dbReference>
<comment type="caution">
    <text evidence="3">The sequence shown here is derived from an EMBL/GenBank/DDBJ whole genome shotgun (WGS) entry which is preliminary data.</text>
</comment>
<sequence length="159" mass="18176">MASLCECGNEPPGSLKARKTAAETVGMLPQAFNDDALGKSQVYEWFSRFTSGNMSTEDMPRPERPSTGRNDENMPKSNVQLIKIVERPLTKFLSKRTYDQRENRVRVCRDLKSEVQNDPNFLKRIVIGDESWCYGYDPESKQASSQWKTPNSPRPKKAR</sequence>
<dbReference type="EMBL" id="JAJSOF020000033">
    <property type="protein sequence ID" value="KAJ4430337.1"/>
    <property type="molecule type" value="Genomic_DNA"/>
</dbReference>
<protein>
    <recommendedName>
        <fullName evidence="2">Mos1 transposase HTH domain-containing protein</fullName>
    </recommendedName>
</protein>